<dbReference type="EMBL" id="CP013480">
    <property type="protein sequence ID" value="ALS59371.1"/>
    <property type="molecule type" value="Genomic_DNA"/>
</dbReference>
<keyword evidence="2" id="KW-1185">Reference proteome</keyword>
<accession>A0ABN4JEL8</accession>
<proteinExistence type="predicted"/>
<protein>
    <submittedName>
        <fullName evidence="1">Uncharacterized protein</fullName>
    </submittedName>
</protein>
<sequence>MAPKVTSQHFQHMEARLKLLRAKFLAREVSKQQKFPPDPADLDRIAAFRLLAHAEIEDYLELKAKAYVNAALADLKAKQSILRQFDLYALAQHFEKPLPVSCTFLASM</sequence>
<evidence type="ECO:0000313" key="1">
    <source>
        <dbReference type="EMBL" id="ALS59371.1"/>
    </source>
</evidence>
<dbReference type="Proteomes" id="UP000060277">
    <property type="component" value="Chromosome"/>
</dbReference>
<organism evidence="1 2">
    <name type="scientific">Pandoraea norimbergensis</name>
    <dbReference type="NCBI Taxonomy" id="93219"/>
    <lineage>
        <taxon>Bacteria</taxon>
        <taxon>Pseudomonadati</taxon>
        <taxon>Pseudomonadota</taxon>
        <taxon>Betaproteobacteria</taxon>
        <taxon>Burkholderiales</taxon>
        <taxon>Burkholderiaceae</taxon>
        <taxon>Pandoraea</taxon>
    </lineage>
</organism>
<evidence type="ECO:0000313" key="2">
    <source>
        <dbReference type="Proteomes" id="UP000060277"/>
    </source>
</evidence>
<name>A0ABN4JEL8_9BURK</name>
<gene>
    <name evidence="1" type="ORF">AT302_05980</name>
</gene>
<dbReference type="RefSeq" id="WP_058376308.1">
    <property type="nucleotide sequence ID" value="NZ_CP013480.3"/>
</dbReference>
<reference evidence="2" key="1">
    <citation type="submission" date="2015-12" db="EMBL/GenBank/DDBJ databases">
        <title>Complete genome sequence of Pandoraea norimbergensis DSM 11628.</title>
        <authorList>
            <person name="Ee R."/>
            <person name="Lim Y.-L."/>
            <person name="Yong D."/>
            <person name="Yin W.-F."/>
            <person name="Chan K.-G."/>
        </authorList>
    </citation>
    <scope>NUCLEOTIDE SEQUENCE [LARGE SCALE GENOMIC DNA]</scope>
    <source>
        <strain evidence="2">DSM 11628</strain>
    </source>
</reference>